<evidence type="ECO:0000256" key="3">
    <source>
        <dbReference type="ARBA" id="ARBA00022679"/>
    </source>
</evidence>
<dbReference type="NCBIfam" id="TIGR01469">
    <property type="entry name" value="cobA_cysG_Cterm"/>
    <property type="match status" value="1"/>
</dbReference>
<dbReference type="PROSITE" id="PS00839">
    <property type="entry name" value="SUMT_1"/>
    <property type="match status" value="1"/>
</dbReference>
<evidence type="ECO:0000256" key="1">
    <source>
        <dbReference type="ARBA" id="ARBA00012162"/>
    </source>
</evidence>
<evidence type="ECO:0000313" key="9">
    <source>
        <dbReference type="EMBL" id="MBM6774664.1"/>
    </source>
</evidence>
<dbReference type="InterPro" id="IPR014777">
    <property type="entry name" value="4pyrrole_Mease_sub1"/>
</dbReference>
<dbReference type="PROSITE" id="PS00840">
    <property type="entry name" value="SUMT_2"/>
    <property type="match status" value="1"/>
</dbReference>
<keyword evidence="4" id="KW-0949">S-adenosyl-L-methionine</keyword>
<dbReference type="GO" id="GO:0004851">
    <property type="term" value="F:uroporphyrin-III C-methyltransferase activity"/>
    <property type="evidence" value="ECO:0007669"/>
    <property type="project" value="UniProtKB-EC"/>
</dbReference>
<keyword evidence="3 6" id="KW-0808">Transferase</keyword>
<comment type="similarity">
    <text evidence="6">Belongs to the precorrin methyltransferase family.</text>
</comment>
<dbReference type="EC" id="2.1.1.107" evidence="1"/>
<dbReference type="InterPro" id="IPR035996">
    <property type="entry name" value="4pyrrol_Methylase_sf"/>
</dbReference>
<dbReference type="Gene3D" id="3.30.950.10">
    <property type="entry name" value="Methyltransferase, Cobalt-precorrin-4 Transmethylase, Domain 2"/>
    <property type="match status" value="1"/>
</dbReference>
<dbReference type="Gene3D" id="3.40.1010.10">
    <property type="entry name" value="Cobalt-precorrin-4 Transmethylase, Domain 1"/>
    <property type="match status" value="1"/>
</dbReference>
<dbReference type="GO" id="GO:0032259">
    <property type="term" value="P:methylation"/>
    <property type="evidence" value="ECO:0007669"/>
    <property type="project" value="UniProtKB-KW"/>
</dbReference>
<organism evidence="9 10">
    <name type="scientific">Olsenella profusa</name>
    <dbReference type="NCBI Taxonomy" id="138595"/>
    <lineage>
        <taxon>Bacteria</taxon>
        <taxon>Bacillati</taxon>
        <taxon>Actinomycetota</taxon>
        <taxon>Coriobacteriia</taxon>
        <taxon>Coriobacteriales</taxon>
        <taxon>Atopobiaceae</taxon>
        <taxon>Olsenella</taxon>
    </lineage>
</organism>
<keyword evidence="2 6" id="KW-0489">Methyltransferase</keyword>
<dbReference type="CDD" id="cd06578">
    <property type="entry name" value="HemD"/>
    <property type="match status" value="1"/>
</dbReference>
<dbReference type="NCBIfam" id="NF004790">
    <property type="entry name" value="PRK06136.1"/>
    <property type="match status" value="1"/>
</dbReference>
<keyword evidence="5" id="KW-0627">Porphyrin biosynthesis</keyword>
<name>A0ABS2F280_9ACTN</name>
<dbReference type="Proteomes" id="UP000712527">
    <property type="component" value="Unassembled WGS sequence"/>
</dbReference>
<evidence type="ECO:0000256" key="5">
    <source>
        <dbReference type="ARBA" id="ARBA00023244"/>
    </source>
</evidence>
<dbReference type="Gene3D" id="3.40.50.10090">
    <property type="match status" value="2"/>
</dbReference>
<dbReference type="CDD" id="cd11642">
    <property type="entry name" value="SUMT"/>
    <property type="match status" value="1"/>
</dbReference>
<comment type="caution">
    <text evidence="9">The sequence shown here is derived from an EMBL/GenBank/DDBJ whole genome shotgun (WGS) entry which is preliminary data.</text>
</comment>
<dbReference type="InterPro" id="IPR050161">
    <property type="entry name" value="Siro_Cobalamin_biosynth"/>
</dbReference>
<evidence type="ECO:0000313" key="10">
    <source>
        <dbReference type="Proteomes" id="UP000712527"/>
    </source>
</evidence>
<feature type="domain" description="Tetrapyrrole biosynthesis uroporphyrinogen III synthase" evidence="8">
    <location>
        <begin position="263"/>
        <end position="486"/>
    </location>
</feature>
<dbReference type="InterPro" id="IPR014776">
    <property type="entry name" value="4pyrrole_Mease_sub2"/>
</dbReference>
<keyword evidence="10" id="KW-1185">Reference proteome</keyword>
<dbReference type="InterPro" id="IPR003754">
    <property type="entry name" value="4pyrrol_synth_uPrphyn_synth"/>
</dbReference>
<evidence type="ECO:0000256" key="6">
    <source>
        <dbReference type="RuleBase" id="RU003960"/>
    </source>
</evidence>
<protein>
    <recommendedName>
        <fullName evidence="1">uroporphyrinogen-III C-methyltransferase</fullName>
        <ecNumber evidence="1">2.1.1.107</ecNumber>
    </recommendedName>
</protein>
<feature type="domain" description="Tetrapyrrole methylase" evidence="7">
    <location>
        <begin position="2"/>
        <end position="211"/>
    </location>
</feature>
<dbReference type="InterPro" id="IPR006366">
    <property type="entry name" value="CobA/CysG_C"/>
</dbReference>
<dbReference type="PANTHER" id="PTHR45790">
    <property type="entry name" value="SIROHEME SYNTHASE-RELATED"/>
    <property type="match status" value="1"/>
</dbReference>
<dbReference type="Pfam" id="PF02602">
    <property type="entry name" value="HEM4"/>
    <property type="match status" value="1"/>
</dbReference>
<evidence type="ECO:0000259" key="8">
    <source>
        <dbReference type="Pfam" id="PF02602"/>
    </source>
</evidence>
<dbReference type="Pfam" id="PF00590">
    <property type="entry name" value="TP_methylase"/>
    <property type="match status" value="1"/>
</dbReference>
<dbReference type="InterPro" id="IPR000878">
    <property type="entry name" value="4pyrrol_Mease"/>
</dbReference>
<dbReference type="InterPro" id="IPR003043">
    <property type="entry name" value="Uropor_MeTrfase_CS"/>
</dbReference>
<reference evidence="9 10" key="1">
    <citation type="journal article" date="2021" name="Sci. Rep.">
        <title>The distribution of antibiotic resistance genes in chicken gut microbiota commensals.</title>
        <authorList>
            <person name="Juricova H."/>
            <person name="Matiasovicova J."/>
            <person name="Kubasova T."/>
            <person name="Cejkova D."/>
            <person name="Rychlik I."/>
        </authorList>
    </citation>
    <scope>NUCLEOTIDE SEQUENCE [LARGE SCALE GENOMIC DNA]</scope>
    <source>
        <strain evidence="9 10">An794</strain>
    </source>
</reference>
<dbReference type="SUPFAM" id="SSF69618">
    <property type="entry name" value="HemD-like"/>
    <property type="match status" value="1"/>
</dbReference>
<evidence type="ECO:0000259" key="7">
    <source>
        <dbReference type="Pfam" id="PF00590"/>
    </source>
</evidence>
<dbReference type="SUPFAM" id="SSF53790">
    <property type="entry name" value="Tetrapyrrole methylase"/>
    <property type="match status" value="1"/>
</dbReference>
<dbReference type="InterPro" id="IPR036108">
    <property type="entry name" value="4pyrrol_syn_uPrphyn_synt_sf"/>
</dbReference>
<proteinExistence type="inferred from homology"/>
<dbReference type="PANTHER" id="PTHR45790:SF3">
    <property type="entry name" value="S-ADENOSYL-L-METHIONINE-DEPENDENT UROPORPHYRINOGEN III METHYLTRANSFERASE, CHLOROPLASTIC"/>
    <property type="match status" value="1"/>
</dbReference>
<sequence length="496" mass="50759">MGAGPGDPGLLTVRARDLLNRADVVVYDRLVSPATLALAAPHARLVDVGKHAGNHPVPQGQINELLVEEARRVGVGGLVVRLKGGDPYVFGRGGEEACRLREAGVPFEVVPGVTSAVAVPALAGVPVTDRRCASSFHVVTAHRRAGEPLDIDFGALVRAGGTLVFLMAVSTLGEVCAGLAAAGMDPQTPAAVIERGSLPEQRRIDGTLATIEGRARAAAVESPAVLVVGAVCALAPHLDFHSRLPLAGRRVIVTRPRDRAEGLAARLAALGARVDLVPCVETRSVPPVLLAPVVERVPEFSWVVLTSTFGVRCLMAALDAAGRDVRWLAGARVAAIGSATAAELARRGVRADLVPAVYDGAHLGVALAEAAAPGDCALLFRAAAGTADLPDALDAAGVPYEDVAAYETVLAPEPAPEGLAAALAAGAVDAVTFTSGSTVEGFAHLFPDAPSWRLVAVCLGERTAAHARAHGYQVVVAPEATVDALARAVAGVQFSA</sequence>
<gene>
    <name evidence="9" type="primary">cobA</name>
    <name evidence="9" type="ORF">H9X80_03770</name>
</gene>
<dbReference type="EMBL" id="JACSNQ010000005">
    <property type="protein sequence ID" value="MBM6774664.1"/>
    <property type="molecule type" value="Genomic_DNA"/>
</dbReference>
<evidence type="ECO:0000256" key="4">
    <source>
        <dbReference type="ARBA" id="ARBA00022691"/>
    </source>
</evidence>
<accession>A0ABS2F280</accession>
<evidence type="ECO:0000256" key="2">
    <source>
        <dbReference type="ARBA" id="ARBA00022603"/>
    </source>
</evidence>